<proteinExistence type="predicted"/>
<feature type="signal peptide" evidence="1">
    <location>
        <begin position="1"/>
        <end position="26"/>
    </location>
</feature>
<name>A0A6V7IHC8_9HYME</name>
<protein>
    <submittedName>
        <fullName evidence="2">Uncharacterized protein</fullName>
    </submittedName>
</protein>
<sequence length="648" mass="74955">MARNIISHLLTLSILLLATITTLAASESFNKTTDVKNQHSPCTDQFRQRQKRLENFKFTFTDSKQLKLFKYLSARSGGRMVPSSAMNAASIDFTNFNEIMKKMIPAVYIDLHIFSLCYPKESQIRQIPKKNCETTKLRITSEYRERFQKLRDLYIDCWSSGELKYFLNQKETILPLAERNETLTICKKVFSSAKNYSEYSEEFPADHSKIVDECDYEQWKNLTQYELICKRSTLKIDPNNKADLIIDIEDRIGLLTSLPYDKYGPEDILTIRFGDTLTRNAEFTTFLGGIRKGRDATLLPLFGSQDIETQLAPHLFTKLTHNATEELMLRGLDLLHHLELEMMIVESLQSELSTYYKKVQYVFNAKSDNITLLEYAKVAGHNWGFKYVHIADGKAYEVSMSNDKIFGIFMKNSELPINSTVERVRRLLNKIVKFYWDVMETRGIYPQPPTNEDYAVTCKYEPLSKFIKFDHSPEALREDMITRQWMTGESPRFRNLTETMRPSSSLDNVTSDAIDTANQYSRLIRLSHDIFKDVDSRKFDIITLIGDLFVELSGLDVKPQLLLHPAFLYERGFVSKCKNKPQCEFLMILQLTGSALDLPYLNKSGEEVFIDNSGAFTYIPREVNEPKAIGRIRRILNTLAQYVVQTMN</sequence>
<reference evidence="2" key="1">
    <citation type="submission" date="2020-07" db="EMBL/GenBank/DDBJ databases">
        <authorList>
            <person name="Ferguson B K."/>
        </authorList>
    </citation>
    <scope>NUCLEOTIDE SEQUENCE</scope>
    <source>
        <strain evidence="2">L06</strain>
    </source>
</reference>
<evidence type="ECO:0000256" key="1">
    <source>
        <dbReference type="SAM" id="SignalP"/>
    </source>
</evidence>
<evidence type="ECO:0000313" key="2">
    <source>
        <dbReference type="EMBL" id="CAD1539019.1"/>
    </source>
</evidence>
<feature type="chain" id="PRO_5027803129" evidence="1">
    <location>
        <begin position="27"/>
        <end position="648"/>
    </location>
</feature>
<dbReference type="AlphaFoldDB" id="A0A6V7IHC8"/>
<gene>
    <name evidence="2" type="ORF">BBRV_LOCUS25170</name>
</gene>
<accession>A0A6V7IHC8</accession>
<dbReference type="EMBL" id="CADCXW020000003">
    <property type="protein sequence ID" value="CAD1539019.1"/>
    <property type="molecule type" value="Genomic_DNA"/>
</dbReference>
<keyword evidence="1" id="KW-0732">Signal</keyword>
<organism evidence="2">
    <name type="scientific">Bracon brevicornis</name>
    <dbReference type="NCBI Taxonomy" id="1563983"/>
    <lineage>
        <taxon>Eukaryota</taxon>
        <taxon>Metazoa</taxon>
        <taxon>Ecdysozoa</taxon>
        <taxon>Arthropoda</taxon>
        <taxon>Hexapoda</taxon>
        <taxon>Insecta</taxon>
        <taxon>Pterygota</taxon>
        <taxon>Neoptera</taxon>
        <taxon>Endopterygota</taxon>
        <taxon>Hymenoptera</taxon>
        <taxon>Apocrita</taxon>
        <taxon>Ichneumonoidea</taxon>
        <taxon>Braconidae</taxon>
        <taxon>Braconinae</taxon>
        <taxon>Bracon</taxon>
    </lineage>
</organism>